<evidence type="ECO:0008006" key="3">
    <source>
        <dbReference type="Google" id="ProtNLM"/>
    </source>
</evidence>
<name>A0A0G0HD49_9BACT</name>
<dbReference type="EMBL" id="LBTJ01000066">
    <property type="protein sequence ID" value="KKQ36480.1"/>
    <property type="molecule type" value="Genomic_DNA"/>
</dbReference>
<evidence type="ECO:0000313" key="1">
    <source>
        <dbReference type="EMBL" id="KKQ36480.1"/>
    </source>
</evidence>
<comment type="caution">
    <text evidence="1">The sequence shown here is derived from an EMBL/GenBank/DDBJ whole genome shotgun (WGS) entry which is preliminary data.</text>
</comment>
<sequence>MIQKLPFGEGHYTIVIPASTVDIAVGGNKYKTIVQKEVIGRGAEITNDVVLEPQKIGFIYRIRLTIQNLKKQFFGTVINQPYYVFFPITPVFSFTKMNGSQNAEAVACGDLNYDGIVDSQDYTIIIQALLFKFDEEE</sequence>
<proteinExistence type="predicted"/>
<dbReference type="AlphaFoldDB" id="A0A0G0HD49"/>
<protein>
    <recommendedName>
        <fullName evidence="3">Dockerin domain-containing protein</fullName>
    </recommendedName>
</protein>
<organism evidence="1 2">
    <name type="scientific">Candidatus Roizmanbacteria bacterium GW2011_GWA2_37_7</name>
    <dbReference type="NCBI Taxonomy" id="1618481"/>
    <lineage>
        <taxon>Bacteria</taxon>
        <taxon>Candidatus Roizmaniibacteriota</taxon>
    </lineage>
</organism>
<dbReference type="Proteomes" id="UP000034471">
    <property type="component" value="Unassembled WGS sequence"/>
</dbReference>
<accession>A0A0G0HD49</accession>
<reference evidence="1 2" key="1">
    <citation type="journal article" date="2015" name="Nature">
        <title>rRNA introns, odd ribosomes, and small enigmatic genomes across a large radiation of phyla.</title>
        <authorList>
            <person name="Brown C.T."/>
            <person name="Hug L.A."/>
            <person name="Thomas B.C."/>
            <person name="Sharon I."/>
            <person name="Castelle C.J."/>
            <person name="Singh A."/>
            <person name="Wilkins M.J."/>
            <person name="Williams K.H."/>
            <person name="Banfield J.F."/>
        </authorList>
    </citation>
    <scope>NUCLEOTIDE SEQUENCE [LARGE SCALE GENOMIC DNA]</scope>
</reference>
<evidence type="ECO:0000313" key="2">
    <source>
        <dbReference type="Proteomes" id="UP000034471"/>
    </source>
</evidence>
<gene>
    <name evidence="1" type="ORF">US54_C0066G0004</name>
</gene>